<accession>A0AAN6FL07</accession>
<evidence type="ECO:0000313" key="2">
    <source>
        <dbReference type="Proteomes" id="UP001168146"/>
    </source>
</evidence>
<gene>
    <name evidence="1" type="ORF">LTR82_009941</name>
</gene>
<name>A0AAN6FL07_9PEZI</name>
<dbReference type="Proteomes" id="UP001168146">
    <property type="component" value="Unassembled WGS sequence"/>
</dbReference>
<evidence type="ECO:0000313" key="1">
    <source>
        <dbReference type="EMBL" id="KAK0319177.1"/>
    </source>
</evidence>
<comment type="caution">
    <text evidence="1">The sequence shown here is derived from an EMBL/GenBank/DDBJ whole genome shotgun (WGS) entry which is preliminary data.</text>
</comment>
<sequence>MVPTTDDSEGTFDLFGLPREMRNAIYDEVLANVSEVKVGNQTPMRISVQKAMPITLALVSHQFSKECKEREHNVCVVLKDTKLWHPFEVLEIPAVPSTVTSLGLHMALTVTNEHHKQDCSDFDFCEIENEIDLHCSTAETALAQLPQIRAVSMHLYIVPSGHQSDDLSCALAHQSRLKDIDKITAFTIRQCSEDNGSVFDFSAACEVVARWSGGG</sequence>
<protein>
    <submittedName>
        <fullName evidence="1">Uncharacterized protein</fullName>
    </submittedName>
</protein>
<organism evidence="1 2">
    <name type="scientific">Friedmanniomyces endolithicus</name>
    <dbReference type="NCBI Taxonomy" id="329885"/>
    <lineage>
        <taxon>Eukaryota</taxon>
        <taxon>Fungi</taxon>
        <taxon>Dikarya</taxon>
        <taxon>Ascomycota</taxon>
        <taxon>Pezizomycotina</taxon>
        <taxon>Dothideomycetes</taxon>
        <taxon>Dothideomycetidae</taxon>
        <taxon>Mycosphaerellales</taxon>
        <taxon>Teratosphaeriaceae</taxon>
        <taxon>Friedmanniomyces</taxon>
    </lineage>
</organism>
<dbReference type="AlphaFoldDB" id="A0AAN6FL07"/>
<reference evidence="1" key="1">
    <citation type="submission" date="2021-12" db="EMBL/GenBank/DDBJ databases">
        <title>Black yeast isolated from Biological Soil Crust.</title>
        <authorList>
            <person name="Kurbessoian T."/>
        </authorList>
    </citation>
    <scope>NUCLEOTIDE SEQUENCE</scope>
    <source>
        <strain evidence="1">CCFEE 5208</strain>
    </source>
</reference>
<proteinExistence type="predicted"/>
<dbReference type="EMBL" id="JASUXU010000032">
    <property type="protein sequence ID" value="KAK0319177.1"/>
    <property type="molecule type" value="Genomic_DNA"/>
</dbReference>